<dbReference type="SMART" id="SM00256">
    <property type="entry name" value="FBOX"/>
    <property type="match status" value="1"/>
</dbReference>
<evidence type="ECO:0000259" key="1">
    <source>
        <dbReference type="SMART" id="SM00256"/>
    </source>
</evidence>
<dbReference type="Gene3D" id="1.20.1280.50">
    <property type="match status" value="1"/>
</dbReference>
<dbReference type="Pfam" id="PF08268">
    <property type="entry name" value="FBA_3"/>
    <property type="match status" value="1"/>
</dbReference>
<feature type="domain" description="F-box" evidence="1">
    <location>
        <begin position="11"/>
        <end position="51"/>
    </location>
</feature>
<dbReference type="NCBIfam" id="TIGR01640">
    <property type="entry name" value="F_box_assoc_1"/>
    <property type="match status" value="2"/>
</dbReference>
<comment type="caution">
    <text evidence="2">The sequence shown here is derived from an EMBL/GenBank/DDBJ whole genome shotgun (WGS) entry which is preliminary data.</text>
</comment>
<dbReference type="InterPro" id="IPR006527">
    <property type="entry name" value="F-box-assoc_dom_typ1"/>
</dbReference>
<dbReference type="Pfam" id="PF07734">
    <property type="entry name" value="FBA_1"/>
    <property type="match status" value="1"/>
</dbReference>
<keyword evidence="3" id="KW-1185">Reference proteome</keyword>
<dbReference type="InterPro" id="IPR036047">
    <property type="entry name" value="F-box-like_dom_sf"/>
</dbReference>
<name>A0A2G2VJE6_CAPBA</name>
<accession>A0A2G2VJE6</accession>
<proteinExistence type="predicted"/>
<dbReference type="InterPro" id="IPR017451">
    <property type="entry name" value="F-box-assoc_interact_dom"/>
</dbReference>
<dbReference type="AlphaFoldDB" id="A0A2G2VJE6"/>
<gene>
    <name evidence="2" type="ORF">CQW23_29442</name>
</gene>
<dbReference type="Proteomes" id="UP000224567">
    <property type="component" value="Unassembled WGS sequence"/>
</dbReference>
<dbReference type="Pfam" id="PF00646">
    <property type="entry name" value="F-box"/>
    <property type="match status" value="1"/>
</dbReference>
<reference evidence="3" key="2">
    <citation type="journal article" date="2017" name="J. Anim. Genet.">
        <title>Multiple reference genome sequences of hot pepper reveal the massive evolution of plant disease resistance genes by retroduplication.</title>
        <authorList>
            <person name="Kim S."/>
            <person name="Park J."/>
            <person name="Yeom S.-I."/>
            <person name="Kim Y.-M."/>
            <person name="Seo E."/>
            <person name="Kim K.-T."/>
            <person name="Kim M.-S."/>
            <person name="Lee J.M."/>
            <person name="Cheong K."/>
            <person name="Shin H.-S."/>
            <person name="Kim S.-B."/>
            <person name="Han K."/>
            <person name="Lee J."/>
            <person name="Park M."/>
            <person name="Lee H.-A."/>
            <person name="Lee H.-Y."/>
            <person name="Lee Y."/>
            <person name="Oh S."/>
            <person name="Lee J.H."/>
            <person name="Choi E."/>
            <person name="Choi E."/>
            <person name="Lee S.E."/>
            <person name="Jeon J."/>
            <person name="Kim H."/>
            <person name="Choi G."/>
            <person name="Song H."/>
            <person name="Lee J."/>
            <person name="Lee S.-C."/>
            <person name="Kwon J.-K."/>
            <person name="Lee H.-Y."/>
            <person name="Koo N."/>
            <person name="Hong Y."/>
            <person name="Kim R.W."/>
            <person name="Kang W.-H."/>
            <person name="Huh J.H."/>
            <person name="Kang B.-C."/>
            <person name="Yang T.-J."/>
            <person name="Lee Y.-H."/>
            <person name="Bennetzen J.L."/>
            <person name="Choi D."/>
        </authorList>
    </citation>
    <scope>NUCLEOTIDE SEQUENCE [LARGE SCALE GENOMIC DNA]</scope>
    <source>
        <strain evidence="3">cv. PBC81</strain>
    </source>
</reference>
<reference evidence="2 3" key="1">
    <citation type="journal article" date="2017" name="Genome Biol.">
        <title>New reference genome sequences of hot pepper reveal the massive evolution of plant disease-resistance genes by retroduplication.</title>
        <authorList>
            <person name="Kim S."/>
            <person name="Park J."/>
            <person name="Yeom S.I."/>
            <person name="Kim Y.M."/>
            <person name="Seo E."/>
            <person name="Kim K.T."/>
            <person name="Kim M.S."/>
            <person name="Lee J.M."/>
            <person name="Cheong K."/>
            <person name="Shin H.S."/>
            <person name="Kim S.B."/>
            <person name="Han K."/>
            <person name="Lee J."/>
            <person name="Park M."/>
            <person name="Lee H.A."/>
            <person name="Lee H.Y."/>
            <person name="Lee Y."/>
            <person name="Oh S."/>
            <person name="Lee J.H."/>
            <person name="Choi E."/>
            <person name="Choi E."/>
            <person name="Lee S.E."/>
            <person name="Jeon J."/>
            <person name="Kim H."/>
            <person name="Choi G."/>
            <person name="Song H."/>
            <person name="Lee J."/>
            <person name="Lee S.C."/>
            <person name="Kwon J.K."/>
            <person name="Lee H.Y."/>
            <person name="Koo N."/>
            <person name="Hong Y."/>
            <person name="Kim R.W."/>
            <person name="Kang W.H."/>
            <person name="Huh J.H."/>
            <person name="Kang B.C."/>
            <person name="Yang T.J."/>
            <person name="Lee Y.H."/>
            <person name="Bennetzen J.L."/>
            <person name="Choi D."/>
        </authorList>
    </citation>
    <scope>NUCLEOTIDE SEQUENCE [LARGE SCALE GENOMIC DNA]</scope>
    <source>
        <strain evidence="3">cv. PBC81</strain>
    </source>
</reference>
<sequence>MDVDGTMEVHLQEEIIMDILSRLPVLSLLRFKCISKYWMTLISEPYFTLKHLNHAKNNQNSQKILVLHGEFPLHCSSLSSASLSSVRLAENVRKLDWPSNPRPWRFRMYCCYDGLALNKLCDYPQYARAILLLWNPSTRESIVLPCTEFSLSKDFSCGLGYDSTSDDYKIFKIDDTAHCEILALKSGSGRKIDKRPAGVFPVLSDTEDSLAFVHGAFHWLDSSLEKMLISFSISNEVYGEIPLPEGMSLVFNMNRINGVSALEGMLSVYSTHIRRGIHTLKLWILKDCDVKESWNRFFTIQGTDLYSIPKYKFSDGEVLLRCRDLECGSVFKASKESSRLWPQSVSEPIQAGFVYTERKRVMKHSEINKMDVDGTMEILSRLPHLNRVKNDQNSQRFLVSQWSSLYCSSLSSVQRVEEVQKLDRPSNAELWRCFLYCCYDSLALIGVYNYRDHTHQLWLWNPSTRESIVPGPKFPPELFCTWGLGYDSVSDDYKILKIDMKSCSEILTLNSGSWRLTNKYPTDILPALFCTDSLVFVRGAFHWIDDITRFTVTALSISSEVYTEIPLPEQMLSIYNQTRGVSVLTEKLCAYAHYTSQTFRFWVMEDYGVKDSWTELFHIQVAGFLLVIQKYRFSDGELLLCCRDMAFRPVFRTSKGPLGLCPQSNSSQKDFVQN</sequence>
<dbReference type="OrthoDB" id="591557at2759"/>
<evidence type="ECO:0000313" key="3">
    <source>
        <dbReference type="Proteomes" id="UP000224567"/>
    </source>
</evidence>
<dbReference type="PANTHER" id="PTHR31672">
    <property type="entry name" value="BNACNNG10540D PROTEIN"/>
    <property type="match status" value="1"/>
</dbReference>
<protein>
    <recommendedName>
        <fullName evidence="1">F-box domain-containing protein</fullName>
    </recommendedName>
</protein>
<dbReference type="InterPro" id="IPR050796">
    <property type="entry name" value="SCF_F-box_component"/>
</dbReference>
<dbReference type="InterPro" id="IPR013187">
    <property type="entry name" value="F-box-assoc_dom_typ3"/>
</dbReference>
<dbReference type="InterPro" id="IPR001810">
    <property type="entry name" value="F-box_dom"/>
</dbReference>
<evidence type="ECO:0000313" key="2">
    <source>
        <dbReference type="EMBL" id="PHT33105.1"/>
    </source>
</evidence>
<dbReference type="EMBL" id="MLFT02000012">
    <property type="protein sequence ID" value="PHT33105.1"/>
    <property type="molecule type" value="Genomic_DNA"/>
</dbReference>
<dbReference type="PANTHER" id="PTHR31672:SF13">
    <property type="entry name" value="F-BOX PROTEIN CPR30-LIKE"/>
    <property type="match status" value="1"/>
</dbReference>
<dbReference type="SUPFAM" id="SSF81383">
    <property type="entry name" value="F-box domain"/>
    <property type="match status" value="1"/>
</dbReference>
<organism evidence="2 3">
    <name type="scientific">Capsicum baccatum</name>
    <name type="common">Peruvian pepper</name>
    <dbReference type="NCBI Taxonomy" id="33114"/>
    <lineage>
        <taxon>Eukaryota</taxon>
        <taxon>Viridiplantae</taxon>
        <taxon>Streptophyta</taxon>
        <taxon>Embryophyta</taxon>
        <taxon>Tracheophyta</taxon>
        <taxon>Spermatophyta</taxon>
        <taxon>Magnoliopsida</taxon>
        <taxon>eudicotyledons</taxon>
        <taxon>Gunneridae</taxon>
        <taxon>Pentapetalae</taxon>
        <taxon>asterids</taxon>
        <taxon>lamiids</taxon>
        <taxon>Solanales</taxon>
        <taxon>Solanaceae</taxon>
        <taxon>Solanoideae</taxon>
        <taxon>Capsiceae</taxon>
        <taxon>Capsicum</taxon>
    </lineage>
</organism>